<dbReference type="Proteomes" id="UP000034805">
    <property type="component" value="Unassembled WGS sequence"/>
</dbReference>
<dbReference type="EMBL" id="JARO02015482">
    <property type="protein sequence ID" value="KPP57760.1"/>
    <property type="molecule type" value="Genomic_DNA"/>
</dbReference>
<reference evidence="1 2" key="1">
    <citation type="submission" date="2015-08" db="EMBL/GenBank/DDBJ databases">
        <title>The genome of the Asian arowana (Scleropages formosus).</title>
        <authorList>
            <person name="Tan M.H."/>
            <person name="Gan H.M."/>
            <person name="Croft L.J."/>
            <person name="Austin C.M."/>
        </authorList>
    </citation>
    <scope>NUCLEOTIDE SEQUENCE [LARGE SCALE GENOMIC DNA]</scope>
    <source>
        <strain evidence="1">Aro1</strain>
    </source>
</reference>
<protein>
    <submittedName>
        <fullName evidence="1">Uncharacterized protein</fullName>
    </submittedName>
</protein>
<organism evidence="1 2">
    <name type="scientific">Scleropages formosus</name>
    <name type="common">Asian bonytongue</name>
    <name type="synonym">Osteoglossum formosum</name>
    <dbReference type="NCBI Taxonomy" id="113540"/>
    <lineage>
        <taxon>Eukaryota</taxon>
        <taxon>Metazoa</taxon>
        <taxon>Chordata</taxon>
        <taxon>Craniata</taxon>
        <taxon>Vertebrata</taxon>
        <taxon>Euteleostomi</taxon>
        <taxon>Actinopterygii</taxon>
        <taxon>Neopterygii</taxon>
        <taxon>Teleostei</taxon>
        <taxon>Osteoglossocephala</taxon>
        <taxon>Osteoglossomorpha</taxon>
        <taxon>Osteoglossiformes</taxon>
        <taxon>Osteoglossidae</taxon>
        <taxon>Scleropages</taxon>
    </lineage>
</organism>
<evidence type="ECO:0000313" key="1">
    <source>
        <dbReference type="EMBL" id="KPP57760.1"/>
    </source>
</evidence>
<sequence>MKYMESAAQCVRLELVFTDTVRCTPVHLVFHVMDSLSLINQMVSVTAYHVQCVT</sequence>
<name>A0A0P7UCB9_SCLFO</name>
<evidence type="ECO:0000313" key="2">
    <source>
        <dbReference type="Proteomes" id="UP000034805"/>
    </source>
</evidence>
<proteinExistence type="predicted"/>
<dbReference type="AlphaFoldDB" id="A0A0P7UCB9"/>
<comment type="caution">
    <text evidence="1">The sequence shown here is derived from an EMBL/GenBank/DDBJ whole genome shotgun (WGS) entry which is preliminary data.</text>
</comment>
<feature type="non-terminal residue" evidence="1">
    <location>
        <position position="54"/>
    </location>
</feature>
<accession>A0A0P7UCB9</accession>
<gene>
    <name evidence="1" type="ORF">Z043_124484</name>
</gene>